<evidence type="ECO:0000313" key="2">
    <source>
        <dbReference type="Proteomes" id="UP001560267"/>
    </source>
</evidence>
<sequence>MRCPACEAQGFGYEGMHKHLATEHPDLVEISSAGRSSYSVKCPLCDDVYRQAIKRGHPDASFIQEFEDEIRLVGTDILVQHLIGEHPNEVGYDGGGDVRE</sequence>
<protein>
    <recommendedName>
        <fullName evidence="3">C2H2-type domain-containing protein</fullName>
    </recommendedName>
</protein>
<name>A0ABV3Y540_9ACTN</name>
<accession>A0ABV3Y540</accession>
<dbReference type="EMBL" id="JBFSHR010000021">
    <property type="protein sequence ID" value="MEX6429643.1"/>
    <property type="molecule type" value="Genomic_DNA"/>
</dbReference>
<evidence type="ECO:0008006" key="3">
    <source>
        <dbReference type="Google" id="ProtNLM"/>
    </source>
</evidence>
<proteinExistence type="predicted"/>
<keyword evidence="2" id="KW-1185">Reference proteome</keyword>
<evidence type="ECO:0000313" key="1">
    <source>
        <dbReference type="EMBL" id="MEX6429643.1"/>
    </source>
</evidence>
<gene>
    <name evidence="1" type="ORF">AB6A68_07290</name>
</gene>
<dbReference type="RefSeq" id="WP_298383794.1">
    <property type="nucleotide sequence ID" value="NZ_JBFSHR010000021.1"/>
</dbReference>
<dbReference type="Proteomes" id="UP001560267">
    <property type="component" value="Unassembled WGS sequence"/>
</dbReference>
<comment type="caution">
    <text evidence="1">The sequence shown here is derived from an EMBL/GenBank/DDBJ whole genome shotgun (WGS) entry which is preliminary data.</text>
</comment>
<organism evidence="1 2">
    <name type="scientific">Ferrimicrobium acidiphilum</name>
    <dbReference type="NCBI Taxonomy" id="121039"/>
    <lineage>
        <taxon>Bacteria</taxon>
        <taxon>Bacillati</taxon>
        <taxon>Actinomycetota</taxon>
        <taxon>Acidimicrobiia</taxon>
        <taxon>Acidimicrobiales</taxon>
        <taxon>Acidimicrobiaceae</taxon>
        <taxon>Ferrimicrobium</taxon>
    </lineage>
</organism>
<reference evidence="1 2" key="1">
    <citation type="submission" date="2024-07" db="EMBL/GenBank/DDBJ databases">
        <title>Draft Genome Sequence of Ferrimicrobium acidiphilum Strain YE2023, Isolated from a Pulp of Bioleach Reactor.</title>
        <authorList>
            <person name="Elkina Y.A."/>
            <person name="Bulaeva A.G."/>
            <person name="Beletsky A.V."/>
            <person name="Mardanov A.V."/>
        </authorList>
    </citation>
    <scope>NUCLEOTIDE SEQUENCE [LARGE SCALE GENOMIC DNA]</scope>
    <source>
        <strain evidence="1 2">YE2023</strain>
    </source>
</reference>